<protein>
    <submittedName>
        <fullName evidence="2">Uncharacterized protein</fullName>
    </submittedName>
</protein>
<dbReference type="EMBL" id="BQKI01000098">
    <property type="protein sequence ID" value="GJN39537.1"/>
    <property type="molecule type" value="Genomic_DNA"/>
</dbReference>
<evidence type="ECO:0000313" key="2">
    <source>
        <dbReference type="EMBL" id="GJN39537.1"/>
    </source>
</evidence>
<organism evidence="2 3">
    <name type="scientific">Eleusine coracana subsp. coracana</name>
    <dbReference type="NCBI Taxonomy" id="191504"/>
    <lineage>
        <taxon>Eukaryota</taxon>
        <taxon>Viridiplantae</taxon>
        <taxon>Streptophyta</taxon>
        <taxon>Embryophyta</taxon>
        <taxon>Tracheophyta</taxon>
        <taxon>Spermatophyta</taxon>
        <taxon>Magnoliopsida</taxon>
        <taxon>Liliopsida</taxon>
        <taxon>Poales</taxon>
        <taxon>Poaceae</taxon>
        <taxon>PACMAD clade</taxon>
        <taxon>Chloridoideae</taxon>
        <taxon>Cynodonteae</taxon>
        <taxon>Eleusininae</taxon>
        <taxon>Eleusine</taxon>
    </lineage>
</organism>
<proteinExistence type="predicted"/>
<evidence type="ECO:0000313" key="3">
    <source>
        <dbReference type="Proteomes" id="UP001054889"/>
    </source>
</evidence>
<accession>A0AAV5FY46</accession>
<dbReference type="AlphaFoldDB" id="A0AAV5FY46"/>
<dbReference type="Proteomes" id="UP001054889">
    <property type="component" value="Unassembled WGS sequence"/>
</dbReference>
<feature type="chain" id="PRO_5043853924" evidence="1">
    <location>
        <begin position="36"/>
        <end position="156"/>
    </location>
</feature>
<comment type="caution">
    <text evidence="2">The sequence shown here is derived from an EMBL/GenBank/DDBJ whole genome shotgun (WGS) entry which is preliminary data.</text>
</comment>
<reference evidence="2" key="2">
    <citation type="submission" date="2021-12" db="EMBL/GenBank/DDBJ databases">
        <title>Resequencing data analysis of finger millet.</title>
        <authorList>
            <person name="Hatakeyama M."/>
            <person name="Aluri S."/>
            <person name="Balachadran M.T."/>
            <person name="Sivarajan S.R."/>
            <person name="Poveda L."/>
            <person name="Shimizu-Inatsugi R."/>
            <person name="Schlapbach R."/>
            <person name="Sreeman S.M."/>
            <person name="Shimizu K.K."/>
        </authorList>
    </citation>
    <scope>NUCLEOTIDE SEQUENCE</scope>
</reference>
<name>A0AAV5FY46_ELECO</name>
<reference evidence="2" key="1">
    <citation type="journal article" date="2018" name="DNA Res.">
        <title>Multiple hybrid de novo genome assembly of finger millet, an orphan allotetraploid crop.</title>
        <authorList>
            <person name="Hatakeyama M."/>
            <person name="Aluri S."/>
            <person name="Balachadran M.T."/>
            <person name="Sivarajan S.R."/>
            <person name="Patrignani A."/>
            <person name="Gruter S."/>
            <person name="Poveda L."/>
            <person name="Shimizu-Inatsugi R."/>
            <person name="Baeten J."/>
            <person name="Francoijs K.J."/>
            <person name="Nataraja K.N."/>
            <person name="Reddy Y.A.N."/>
            <person name="Phadnis S."/>
            <person name="Ravikumar R.L."/>
            <person name="Schlapbach R."/>
            <person name="Sreeman S.M."/>
            <person name="Shimizu K.K."/>
        </authorList>
    </citation>
    <scope>NUCLEOTIDE SEQUENCE</scope>
</reference>
<sequence>MKTMTLLSTGRRASFRAVAMAGSAAMLALLEACEAIERVEKRERVESEIIQGGASCVQLNTEPAVEACLHQDMANKKQVISFATYKTRKRGKQGPDARMAPGIESAISKPLIDRIADNLPTWKGRLLNRSGRLALTKSTLSVILVYTTICIKLPPG</sequence>
<gene>
    <name evidence="2" type="primary">gb28662</name>
    <name evidence="2" type="ORF">PR202_gb28662</name>
</gene>
<evidence type="ECO:0000256" key="1">
    <source>
        <dbReference type="SAM" id="SignalP"/>
    </source>
</evidence>
<keyword evidence="1" id="KW-0732">Signal</keyword>
<keyword evidence="3" id="KW-1185">Reference proteome</keyword>
<feature type="signal peptide" evidence="1">
    <location>
        <begin position="1"/>
        <end position="35"/>
    </location>
</feature>